<name>A0A0G1A8P9_9BACT</name>
<evidence type="ECO:0000256" key="9">
    <source>
        <dbReference type="ARBA" id="ARBA00022679"/>
    </source>
</evidence>
<dbReference type="Gene3D" id="1.10.1270.20">
    <property type="entry name" value="tRNA(m1g37)methyltransferase, domain 2"/>
    <property type="match status" value="1"/>
</dbReference>
<dbReference type="InterPro" id="IPR023148">
    <property type="entry name" value="tRNA_m1G_MeTrfase_C_sf"/>
</dbReference>
<feature type="domain" description="tRNA methyltransferase TRMD/TRM10-type" evidence="15">
    <location>
        <begin position="12"/>
        <end position="62"/>
    </location>
</feature>
<keyword evidence="11" id="KW-0819">tRNA processing</keyword>
<evidence type="ECO:0000256" key="4">
    <source>
        <dbReference type="ARBA" id="ARBA00011738"/>
    </source>
</evidence>
<comment type="similarity">
    <text evidence="3">Belongs to the RNA methyltransferase TrmD family.</text>
</comment>
<evidence type="ECO:0000256" key="8">
    <source>
        <dbReference type="ARBA" id="ARBA00022603"/>
    </source>
</evidence>
<comment type="subunit">
    <text evidence="4">Homodimer.</text>
</comment>
<evidence type="ECO:0000313" key="16">
    <source>
        <dbReference type="EMBL" id="KKS21688.1"/>
    </source>
</evidence>
<comment type="subcellular location">
    <subcellularLocation>
        <location evidence="2">Cytoplasm</location>
    </subcellularLocation>
</comment>
<feature type="non-terminal residue" evidence="16">
    <location>
        <position position="1"/>
    </location>
</feature>
<dbReference type="InterPro" id="IPR016009">
    <property type="entry name" value="tRNA_MeTrfase_TRMD/TRM10"/>
</dbReference>
<dbReference type="EMBL" id="LCBY01000032">
    <property type="protein sequence ID" value="KKS21688.1"/>
    <property type="molecule type" value="Genomic_DNA"/>
</dbReference>
<evidence type="ECO:0000256" key="6">
    <source>
        <dbReference type="ARBA" id="ARBA00014679"/>
    </source>
</evidence>
<dbReference type="Proteomes" id="UP000034371">
    <property type="component" value="Unassembled WGS sequence"/>
</dbReference>
<keyword evidence="10" id="KW-0949">S-adenosyl-L-methionine</keyword>
<dbReference type="GO" id="GO:0052906">
    <property type="term" value="F:tRNA (guanine(37)-N1)-methyltransferase activity"/>
    <property type="evidence" value="ECO:0007669"/>
    <property type="project" value="UniProtKB-EC"/>
</dbReference>
<evidence type="ECO:0000256" key="2">
    <source>
        <dbReference type="ARBA" id="ARBA00004496"/>
    </source>
</evidence>
<comment type="caution">
    <text evidence="16">The sequence shown here is derived from an EMBL/GenBank/DDBJ whole genome shotgun (WGS) entry which is preliminary data.</text>
</comment>
<evidence type="ECO:0000313" key="17">
    <source>
        <dbReference type="Proteomes" id="UP000034371"/>
    </source>
</evidence>
<organism evidence="16 17">
    <name type="scientific">Candidatus Roizmanbacteria bacterium GW2011_GWC2_41_7</name>
    <dbReference type="NCBI Taxonomy" id="1618487"/>
    <lineage>
        <taxon>Bacteria</taxon>
        <taxon>Candidatus Roizmaniibacteriota</taxon>
    </lineage>
</organism>
<dbReference type="AlphaFoldDB" id="A0A0G1A8P9"/>
<gene>
    <name evidence="16" type="ORF">UU78_C0032G0008</name>
</gene>
<dbReference type="GO" id="GO:0005829">
    <property type="term" value="C:cytosol"/>
    <property type="evidence" value="ECO:0007669"/>
    <property type="project" value="TreeGrafter"/>
</dbReference>
<evidence type="ECO:0000256" key="10">
    <source>
        <dbReference type="ARBA" id="ARBA00022691"/>
    </source>
</evidence>
<evidence type="ECO:0000256" key="13">
    <source>
        <dbReference type="ARBA" id="ARBA00033392"/>
    </source>
</evidence>
<dbReference type="PANTHER" id="PTHR46417:SF1">
    <property type="entry name" value="TRNA (GUANINE-N(1)-)-METHYLTRANSFERASE"/>
    <property type="match status" value="1"/>
</dbReference>
<evidence type="ECO:0000256" key="12">
    <source>
        <dbReference type="ARBA" id="ARBA00029736"/>
    </source>
</evidence>
<dbReference type="PATRIC" id="fig|1618487.3.peg.481"/>
<keyword evidence="9 16" id="KW-0808">Transferase</keyword>
<evidence type="ECO:0000256" key="7">
    <source>
        <dbReference type="ARBA" id="ARBA00022490"/>
    </source>
</evidence>
<protein>
    <recommendedName>
        <fullName evidence="6">tRNA (guanine-N(1)-)-methyltransferase</fullName>
        <ecNumber evidence="5">2.1.1.228</ecNumber>
    </recommendedName>
    <alternativeName>
        <fullName evidence="12">M1G-methyltransferase</fullName>
    </alternativeName>
    <alternativeName>
        <fullName evidence="13">tRNA [GM37] methyltransferase</fullName>
    </alternativeName>
</protein>
<keyword evidence="7" id="KW-0963">Cytoplasm</keyword>
<accession>A0A0G1A8P9</accession>
<evidence type="ECO:0000256" key="3">
    <source>
        <dbReference type="ARBA" id="ARBA00007630"/>
    </source>
</evidence>
<dbReference type="SUPFAM" id="SSF75217">
    <property type="entry name" value="alpha/beta knot"/>
    <property type="match status" value="1"/>
</dbReference>
<dbReference type="EC" id="2.1.1.228" evidence="5"/>
<dbReference type="Pfam" id="PF01746">
    <property type="entry name" value="tRNA_m1G_MT"/>
    <property type="match status" value="1"/>
</dbReference>
<evidence type="ECO:0000259" key="15">
    <source>
        <dbReference type="Pfam" id="PF01746"/>
    </source>
</evidence>
<sequence>KRLAGAAYNLKPILEFPQYTRPEEFNGHKVPEILLSGNHAEIEKWRHDQAHKRTKKNRPDLLNITELPME</sequence>
<dbReference type="GO" id="GO:0002939">
    <property type="term" value="P:tRNA N1-guanine methylation"/>
    <property type="evidence" value="ECO:0007669"/>
    <property type="project" value="TreeGrafter"/>
</dbReference>
<evidence type="ECO:0000256" key="5">
    <source>
        <dbReference type="ARBA" id="ARBA00012807"/>
    </source>
</evidence>
<keyword evidence="8 16" id="KW-0489">Methyltransferase</keyword>
<dbReference type="PANTHER" id="PTHR46417">
    <property type="entry name" value="TRNA (GUANINE-N(1)-)-METHYLTRANSFERASE"/>
    <property type="match status" value="1"/>
</dbReference>
<comment type="function">
    <text evidence="1">Specifically methylates guanosine-37 in various tRNAs.</text>
</comment>
<reference evidence="16 17" key="1">
    <citation type="journal article" date="2015" name="Nature">
        <title>rRNA introns, odd ribosomes, and small enigmatic genomes across a large radiation of phyla.</title>
        <authorList>
            <person name="Brown C.T."/>
            <person name="Hug L.A."/>
            <person name="Thomas B.C."/>
            <person name="Sharon I."/>
            <person name="Castelle C.J."/>
            <person name="Singh A."/>
            <person name="Wilkins M.J."/>
            <person name="Williams K.H."/>
            <person name="Banfield J.F."/>
        </authorList>
    </citation>
    <scope>NUCLEOTIDE SEQUENCE [LARGE SCALE GENOMIC DNA]</scope>
</reference>
<dbReference type="InterPro" id="IPR002649">
    <property type="entry name" value="tRNA_m1G_MeTrfase_TrmD"/>
</dbReference>
<evidence type="ECO:0000256" key="14">
    <source>
        <dbReference type="ARBA" id="ARBA00047783"/>
    </source>
</evidence>
<dbReference type="InterPro" id="IPR029028">
    <property type="entry name" value="Alpha/beta_knot_MTases"/>
</dbReference>
<evidence type="ECO:0000256" key="1">
    <source>
        <dbReference type="ARBA" id="ARBA00002634"/>
    </source>
</evidence>
<evidence type="ECO:0000256" key="11">
    <source>
        <dbReference type="ARBA" id="ARBA00022694"/>
    </source>
</evidence>
<comment type="catalytic activity">
    <reaction evidence="14">
        <text>guanosine(37) in tRNA + S-adenosyl-L-methionine = N(1)-methylguanosine(37) in tRNA + S-adenosyl-L-homocysteine + H(+)</text>
        <dbReference type="Rhea" id="RHEA:36899"/>
        <dbReference type="Rhea" id="RHEA-COMP:10145"/>
        <dbReference type="Rhea" id="RHEA-COMP:10147"/>
        <dbReference type="ChEBI" id="CHEBI:15378"/>
        <dbReference type="ChEBI" id="CHEBI:57856"/>
        <dbReference type="ChEBI" id="CHEBI:59789"/>
        <dbReference type="ChEBI" id="CHEBI:73542"/>
        <dbReference type="ChEBI" id="CHEBI:74269"/>
        <dbReference type="EC" id="2.1.1.228"/>
    </reaction>
</comment>
<proteinExistence type="inferred from homology"/>